<dbReference type="EMBL" id="BPQI01000086">
    <property type="protein sequence ID" value="GJD57082.1"/>
    <property type="molecule type" value="Genomic_DNA"/>
</dbReference>
<dbReference type="NCBIfam" id="NF004834">
    <property type="entry name" value="PRK06185.1-3"/>
    <property type="match status" value="1"/>
</dbReference>
<name>A0A564G0U1_9HYPH</name>
<dbReference type="PRINTS" id="PR00420">
    <property type="entry name" value="RNGMNOXGNASE"/>
</dbReference>
<dbReference type="PANTHER" id="PTHR43476">
    <property type="entry name" value="3-(3-HYDROXY-PHENYL)PROPIONATE/3-HYDROXYCINNAMIC ACID HYDROXYLASE"/>
    <property type="match status" value="1"/>
</dbReference>
<dbReference type="InterPro" id="IPR036188">
    <property type="entry name" value="FAD/NAD-bd_sf"/>
</dbReference>
<keyword evidence="6" id="KW-1185">Reference proteome</keyword>
<protein>
    <submittedName>
        <fullName evidence="4">2-octaprenyl-3-methyl-6-methoxy-1,4-benzoquinol hydroxylase</fullName>
        <ecNumber evidence="4">1.14.13.-</ecNumber>
    </submittedName>
    <submittedName>
        <fullName evidence="3">6-methylpretetramide 4-monooxygenase</fullName>
    </submittedName>
</protein>
<reference evidence="4 5" key="1">
    <citation type="submission" date="2019-06" db="EMBL/GenBank/DDBJ databases">
        <authorList>
            <person name="Rodrigo-Torres L."/>
            <person name="Arahal R. D."/>
            <person name="Lucena T."/>
        </authorList>
    </citation>
    <scope>NUCLEOTIDE SEQUENCE [LARGE SCALE GENOMIC DNA]</scope>
    <source>
        <strain evidence="4 5">SW08-7</strain>
    </source>
</reference>
<dbReference type="SUPFAM" id="SSF51905">
    <property type="entry name" value="FAD/NAD(P)-binding domain"/>
    <property type="match status" value="1"/>
</dbReference>
<accession>A0A564G0U1</accession>
<dbReference type="Proteomes" id="UP000401717">
    <property type="component" value="Unassembled WGS sequence"/>
</dbReference>
<reference evidence="3" key="2">
    <citation type="journal article" date="2021" name="Front. Microbiol.">
        <title>Comprehensive Comparative Genomics and Phenotyping of Methylobacterium Species.</title>
        <authorList>
            <person name="Alessa O."/>
            <person name="Ogura Y."/>
            <person name="Fujitani Y."/>
            <person name="Takami H."/>
            <person name="Hayashi T."/>
            <person name="Sahin N."/>
            <person name="Tani A."/>
        </authorList>
    </citation>
    <scope>NUCLEOTIDE SEQUENCE</scope>
    <source>
        <strain evidence="3">DSM 22415</strain>
    </source>
</reference>
<evidence type="ECO:0000313" key="5">
    <source>
        <dbReference type="Proteomes" id="UP000401717"/>
    </source>
</evidence>
<dbReference type="AlphaFoldDB" id="A0A564G0U1"/>
<dbReference type="Gene3D" id="3.50.50.60">
    <property type="entry name" value="FAD/NAD(P)-binding domain"/>
    <property type="match status" value="2"/>
</dbReference>
<sequence length="408" mass="44564">MDRSAKVCIVGGGPAGMMAGLLLARAGVPVTVLEKHADFLRDFRGDTIHPSTLDLMDELGLGEAFRALPQQRVETLSGVVAGRAFRIADFRHLPSRNRFVAMMPQWDFLDFLAREGRRHPGFRLLMRTEGLSLVEEAGRVVGVRARGPEGETEIRADLVLCADGRHSAMRAQAGFRPQAFGAPMDVLWFKVSRRASDTDATAGRFGRGRILVTIDRGEHWQCAYVVPKGGDARLRAGGLPAFRARIADLAPFLADRVGEIASWDDVKVLTVTVDRLERWHRPGLLCIGDAAHAMSPIGGVGINLAIQDAVAAANLLADPLRRGAVTEADLARVQRRRMLPVRLTQGLQRLVQNRVIARVLDESGAPLRPPLALRLLDALPLLQRLPARIVGLGFRPEHVRTEPQAAAP</sequence>
<evidence type="ECO:0000256" key="1">
    <source>
        <dbReference type="ARBA" id="ARBA00023002"/>
    </source>
</evidence>
<proteinExistence type="predicted"/>
<dbReference type="Proteomes" id="UP001055303">
    <property type="component" value="Unassembled WGS sequence"/>
</dbReference>
<gene>
    <name evidence="4" type="primary">ubiF</name>
    <name evidence="3" type="synonym">oxyE</name>
    <name evidence="3" type="ORF">IFDJLNFL_2982</name>
    <name evidence="4" type="ORF">MTDSW087_03267</name>
</gene>
<dbReference type="Pfam" id="PF01494">
    <property type="entry name" value="FAD_binding_3"/>
    <property type="match status" value="1"/>
</dbReference>
<reference evidence="3" key="3">
    <citation type="submission" date="2021-08" db="EMBL/GenBank/DDBJ databases">
        <authorList>
            <person name="Tani A."/>
            <person name="Ola A."/>
            <person name="Ogura Y."/>
            <person name="Katsura K."/>
            <person name="Hayashi T."/>
        </authorList>
    </citation>
    <scope>NUCLEOTIDE SEQUENCE</scope>
    <source>
        <strain evidence="3">DSM 22415</strain>
    </source>
</reference>
<feature type="domain" description="FAD-binding" evidence="2">
    <location>
        <begin position="5"/>
        <end position="326"/>
    </location>
</feature>
<dbReference type="EMBL" id="CABFVH010000021">
    <property type="protein sequence ID" value="VUF13560.1"/>
    <property type="molecule type" value="Genomic_DNA"/>
</dbReference>
<dbReference type="NCBIfam" id="NF004833">
    <property type="entry name" value="PRK06185.1-1"/>
    <property type="match status" value="1"/>
</dbReference>
<evidence type="ECO:0000313" key="3">
    <source>
        <dbReference type="EMBL" id="GJD57082.1"/>
    </source>
</evidence>
<dbReference type="PANTHER" id="PTHR43476:SF5">
    <property type="entry name" value="FAD-DEPENDENT MONOOXYGENASE"/>
    <property type="match status" value="1"/>
</dbReference>
<evidence type="ECO:0000313" key="4">
    <source>
        <dbReference type="EMBL" id="VUF13560.1"/>
    </source>
</evidence>
<evidence type="ECO:0000259" key="2">
    <source>
        <dbReference type="Pfam" id="PF01494"/>
    </source>
</evidence>
<dbReference type="RefSeq" id="WP_144765699.1">
    <property type="nucleotide sequence ID" value="NZ_BPQI01000086.1"/>
</dbReference>
<dbReference type="OrthoDB" id="9791689at2"/>
<dbReference type="InterPro" id="IPR050631">
    <property type="entry name" value="PheA/TfdB_FAD_monoxygenase"/>
</dbReference>
<organism evidence="4 5">
    <name type="scientific">Methylobacterium dankookense</name>
    <dbReference type="NCBI Taxonomy" id="560405"/>
    <lineage>
        <taxon>Bacteria</taxon>
        <taxon>Pseudomonadati</taxon>
        <taxon>Pseudomonadota</taxon>
        <taxon>Alphaproteobacteria</taxon>
        <taxon>Hyphomicrobiales</taxon>
        <taxon>Methylobacteriaceae</taxon>
        <taxon>Methylobacterium</taxon>
    </lineage>
</organism>
<evidence type="ECO:0000313" key="6">
    <source>
        <dbReference type="Proteomes" id="UP001055303"/>
    </source>
</evidence>
<dbReference type="EC" id="1.14.13.-" evidence="4"/>
<dbReference type="InterPro" id="IPR002938">
    <property type="entry name" value="FAD-bd"/>
</dbReference>
<dbReference type="GO" id="GO:0016491">
    <property type="term" value="F:oxidoreductase activity"/>
    <property type="evidence" value="ECO:0007669"/>
    <property type="project" value="UniProtKB-KW"/>
</dbReference>
<dbReference type="GO" id="GO:0071949">
    <property type="term" value="F:FAD binding"/>
    <property type="evidence" value="ECO:0007669"/>
    <property type="project" value="InterPro"/>
</dbReference>
<keyword evidence="1 4" id="KW-0560">Oxidoreductase</keyword>